<feature type="signal peptide" evidence="8">
    <location>
        <begin position="1"/>
        <end position="16"/>
    </location>
</feature>
<proteinExistence type="inferred from homology"/>
<keyword evidence="3" id="KW-0560">Oxidoreductase</keyword>
<gene>
    <name evidence="10" type="ORF">CTEN210_10527</name>
</gene>
<evidence type="ECO:0000259" key="9">
    <source>
        <dbReference type="Pfam" id="PF01625"/>
    </source>
</evidence>
<dbReference type="GO" id="GO:0008113">
    <property type="term" value="F:peptide-methionine (S)-S-oxide reductase activity"/>
    <property type="evidence" value="ECO:0007669"/>
    <property type="project" value="UniProtKB-EC"/>
</dbReference>
<comment type="catalytic activity">
    <reaction evidence="7">
        <text>[thioredoxin]-disulfide + L-methionine + H2O = L-methionine (S)-S-oxide + [thioredoxin]-dithiol</text>
        <dbReference type="Rhea" id="RHEA:19993"/>
        <dbReference type="Rhea" id="RHEA-COMP:10698"/>
        <dbReference type="Rhea" id="RHEA-COMP:10700"/>
        <dbReference type="ChEBI" id="CHEBI:15377"/>
        <dbReference type="ChEBI" id="CHEBI:29950"/>
        <dbReference type="ChEBI" id="CHEBI:50058"/>
        <dbReference type="ChEBI" id="CHEBI:57844"/>
        <dbReference type="ChEBI" id="CHEBI:58772"/>
        <dbReference type="EC" id="1.8.4.11"/>
    </reaction>
</comment>
<organism evidence="10 11">
    <name type="scientific">Chaetoceros tenuissimus</name>
    <dbReference type="NCBI Taxonomy" id="426638"/>
    <lineage>
        <taxon>Eukaryota</taxon>
        <taxon>Sar</taxon>
        <taxon>Stramenopiles</taxon>
        <taxon>Ochrophyta</taxon>
        <taxon>Bacillariophyta</taxon>
        <taxon>Coscinodiscophyceae</taxon>
        <taxon>Chaetocerotophycidae</taxon>
        <taxon>Chaetocerotales</taxon>
        <taxon>Chaetocerotaceae</taxon>
        <taxon>Chaetoceros</taxon>
    </lineage>
</organism>
<reference evidence="10 11" key="1">
    <citation type="journal article" date="2021" name="Sci. Rep.">
        <title>The genome of the diatom Chaetoceros tenuissimus carries an ancient integrated fragment of an extant virus.</title>
        <authorList>
            <person name="Hongo Y."/>
            <person name="Kimura K."/>
            <person name="Takaki Y."/>
            <person name="Yoshida Y."/>
            <person name="Baba S."/>
            <person name="Kobayashi G."/>
            <person name="Nagasaki K."/>
            <person name="Hano T."/>
            <person name="Tomaru Y."/>
        </authorList>
    </citation>
    <scope>NUCLEOTIDE SEQUENCE [LARGE SCALE GENOMIC DNA]</scope>
    <source>
        <strain evidence="10 11">NIES-3715</strain>
    </source>
</reference>
<feature type="domain" description="Peptide methionine sulphoxide reductase MsrA" evidence="9">
    <location>
        <begin position="32"/>
        <end position="167"/>
    </location>
</feature>
<evidence type="ECO:0000256" key="5">
    <source>
        <dbReference type="ARBA" id="ARBA00030643"/>
    </source>
</evidence>
<dbReference type="InterPro" id="IPR050162">
    <property type="entry name" value="MsrA_MetSO_reductase"/>
</dbReference>
<evidence type="ECO:0000256" key="4">
    <source>
        <dbReference type="ARBA" id="ARBA00030273"/>
    </source>
</evidence>
<evidence type="ECO:0000256" key="1">
    <source>
        <dbReference type="ARBA" id="ARBA00005591"/>
    </source>
</evidence>
<comment type="similarity">
    <text evidence="1">Belongs to the MsrA Met sulfoxide reductase family.</text>
</comment>
<keyword evidence="8" id="KW-0732">Signal</keyword>
<comment type="catalytic activity">
    <reaction evidence="6">
        <text>L-methionyl-[protein] + [thioredoxin]-disulfide + H2O = L-methionyl-(S)-S-oxide-[protein] + [thioredoxin]-dithiol</text>
        <dbReference type="Rhea" id="RHEA:14217"/>
        <dbReference type="Rhea" id="RHEA-COMP:10698"/>
        <dbReference type="Rhea" id="RHEA-COMP:10700"/>
        <dbReference type="Rhea" id="RHEA-COMP:12313"/>
        <dbReference type="Rhea" id="RHEA-COMP:12315"/>
        <dbReference type="ChEBI" id="CHEBI:15377"/>
        <dbReference type="ChEBI" id="CHEBI:16044"/>
        <dbReference type="ChEBI" id="CHEBI:29950"/>
        <dbReference type="ChEBI" id="CHEBI:44120"/>
        <dbReference type="ChEBI" id="CHEBI:50058"/>
        <dbReference type="EC" id="1.8.4.11"/>
    </reaction>
</comment>
<dbReference type="EC" id="1.8.4.11" evidence="2"/>
<evidence type="ECO:0000313" key="10">
    <source>
        <dbReference type="EMBL" id="GFH54051.1"/>
    </source>
</evidence>
<feature type="chain" id="PRO_5042295792" description="peptide-methionine (S)-S-oxide reductase" evidence="8">
    <location>
        <begin position="17"/>
        <end position="222"/>
    </location>
</feature>
<dbReference type="PANTHER" id="PTHR42799:SF2">
    <property type="entry name" value="MITOCHONDRIAL PEPTIDE METHIONINE SULFOXIDE REDUCTASE"/>
    <property type="match status" value="1"/>
</dbReference>
<dbReference type="InterPro" id="IPR036509">
    <property type="entry name" value="Met_Sox_Rdtase_MsrA_sf"/>
</dbReference>
<evidence type="ECO:0000256" key="2">
    <source>
        <dbReference type="ARBA" id="ARBA00012502"/>
    </source>
</evidence>
<dbReference type="GO" id="GO:0005737">
    <property type="term" value="C:cytoplasm"/>
    <property type="evidence" value="ECO:0007669"/>
    <property type="project" value="TreeGrafter"/>
</dbReference>
<evidence type="ECO:0000256" key="3">
    <source>
        <dbReference type="ARBA" id="ARBA00023002"/>
    </source>
</evidence>
<dbReference type="AlphaFoldDB" id="A0AAD3CZJ5"/>
<dbReference type="PANTHER" id="PTHR42799">
    <property type="entry name" value="MITOCHONDRIAL PEPTIDE METHIONINE SULFOXIDE REDUCTASE"/>
    <property type="match status" value="1"/>
</dbReference>
<keyword evidence="11" id="KW-1185">Reference proteome</keyword>
<accession>A0AAD3CZJ5</accession>
<sequence length="222" mass="24863">MRSSLILVLVVKTAAAFSAMSMTGSASKIKSFTFGAGCFWAPADKIKKKDGILSTSVGYCGDDSISSTPNYEYVCSGRTKLVEAVRVEYDSEKLSFDDLLKMFDEVNTAEWGNKRQYEGVIFTQSDKDAQIAASFLQNNRKVVAKVEPMSKVYFKAENYHQDYWAKWRTRIPLLILTLAVGGKFGGDYSQTIYNTICYAFIGFTLLERKFDTNVDKVIVGKD</sequence>
<dbReference type="GO" id="GO:0034599">
    <property type="term" value="P:cellular response to oxidative stress"/>
    <property type="evidence" value="ECO:0007669"/>
    <property type="project" value="TreeGrafter"/>
</dbReference>
<comment type="caution">
    <text evidence="10">The sequence shown here is derived from an EMBL/GenBank/DDBJ whole genome shotgun (WGS) entry which is preliminary data.</text>
</comment>
<dbReference type="Proteomes" id="UP001054902">
    <property type="component" value="Unassembled WGS sequence"/>
</dbReference>
<name>A0AAD3CZJ5_9STRA</name>
<dbReference type="InterPro" id="IPR002569">
    <property type="entry name" value="Met_Sox_Rdtase_MsrA_dom"/>
</dbReference>
<evidence type="ECO:0000256" key="6">
    <source>
        <dbReference type="ARBA" id="ARBA00047806"/>
    </source>
</evidence>
<protein>
    <recommendedName>
        <fullName evidence="2">peptide-methionine (S)-S-oxide reductase</fullName>
        <ecNumber evidence="2">1.8.4.11</ecNumber>
    </recommendedName>
    <alternativeName>
        <fullName evidence="5">Peptide-methionine (S)-S-oxide reductase</fullName>
    </alternativeName>
    <alternativeName>
        <fullName evidence="4">Protein-methionine-S-oxide reductase</fullName>
    </alternativeName>
</protein>
<dbReference type="EMBL" id="BLLK01000047">
    <property type="protein sequence ID" value="GFH54051.1"/>
    <property type="molecule type" value="Genomic_DNA"/>
</dbReference>
<dbReference type="SUPFAM" id="SSF55068">
    <property type="entry name" value="Peptide methionine sulfoxide reductase"/>
    <property type="match status" value="1"/>
</dbReference>
<dbReference type="Pfam" id="PF01625">
    <property type="entry name" value="PMSR"/>
    <property type="match status" value="1"/>
</dbReference>
<evidence type="ECO:0000256" key="8">
    <source>
        <dbReference type="SAM" id="SignalP"/>
    </source>
</evidence>
<evidence type="ECO:0000313" key="11">
    <source>
        <dbReference type="Proteomes" id="UP001054902"/>
    </source>
</evidence>
<dbReference type="Gene3D" id="3.30.1060.10">
    <property type="entry name" value="Peptide methionine sulphoxide reductase MsrA"/>
    <property type="match status" value="1"/>
</dbReference>
<evidence type="ECO:0000256" key="7">
    <source>
        <dbReference type="ARBA" id="ARBA00048782"/>
    </source>
</evidence>